<gene>
    <name evidence="1" type="ORF">HGO23_01740</name>
</gene>
<dbReference type="EMBL" id="CP072455">
    <property type="protein sequence ID" value="QTL40172.1"/>
    <property type="molecule type" value="Genomic_DNA"/>
</dbReference>
<proteinExistence type="predicted"/>
<reference evidence="1 2" key="1">
    <citation type="submission" date="2021-03" db="EMBL/GenBank/DDBJ databases">
        <title>Complete Genome Sequence Data of Xenorhabdus budapestensis strain C72, a Candidate Biological Control Agent, from China.</title>
        <authorList>
            <person name="LI B."/>
            <person name="WANG S."/>
            <person name="QIU D."/>
        </authorList>
    </citation>
    <scope>NUCLEOTIDE SEQUENCE [LARGE SCALE GENOMIC DNA]</scope>
    <source>
        <strain evidence="1 2">C-7-2</strain>
    </source>
</reference>
<protein>
    <submittedName>
        <fullName evidence="1">Uncharacterized protein</fullName>
    </submittedName>
</protein>
<evidence type="ECO:0000313" key="1">
    <source>
        <dbReference type="EMBL" id="QTL40172.1"/>
    </source>
</evidence>
<sequence>MNIKDKSISANTLTANTLTAGEVYYDVKILRLQIFGLEDRSSGVRITVHHDQYGVLFYALAAPNQEIGGIAIYMGLLESLLKRSIVRIKATGYHGEPEVGLISGATFSTV</sequence>
<dbReference type="RefSeq" id="WP_209027756.1">
    <property type="nucleotide sequence ID" value="NZ_CP072455.1"/>
</dbReference>
<name>A0ABX7VK85_XENBU</name>
<organism evidence="1 2">
    <name type="scientific">Xenorhabdus budapestensis</name>
    <dbReference type="NCBI Taxonomy" id="290110"/>
    <lineage>
        <taxon>Bacteria</taxon>
        <taxon>Pseudomonadati</taxon>
        <taxon>Pseudomonadota</taxon>
        <taxon>Gammaproteobacteria</taxon>
        <taxon>Enterobacterales</taxon>
        <taxon>Morganellaceae</taxon>
        <taxon>Xenorhabdus</taxon>
    </lineage>
</organism>
<evidence type="ECO:0000313" key="2">
    <source>
        <dbReference type="Proteomes" id="UP000665047"/>
    </source>
</evidence>
<accession>A0ABX7VK85</accession>
<dbReference type="Proteomes" id="UP000665047">
    <property type="component" value="Chromosome"/>
</dbReference>
<keyword evidence="2" id="KW-1185">Reference proteome</keyword>